<organism evidence="1 2">
    <name type="scientific">Elysia chlorotica</name>
    <name type="common">Eastern emerald elysia</name>
    <name type="synonym">Sea slug</name>
    <dbReference type="NCBI Taxonomy" id="188477"/>
    <lineage>
        <taxon>Eukaryota</taxon>
        <taxon>Metazoa</taxon>
        <taxon>Spiralia</taxon>
        <taxon>Lophotrochozoa</taxon>
        <taxon>Mollusca</taxon>
        <taxon>Gastropoda</taxon>
        <taxon>Heterobranchia</taxon>
        <taxon>Euthyneura</taxon>
        <taxon>Panpulmonata</taxon>
        <taxon>Sacoglossa</taxon>
        <taxon>Placobranchoidea</taxon>
        <taxon>Plakobranchidae</taxon>
        <taxon>Elysia</taxon>
    </lineage>
</organism>
<evidence type="ECO:0000313" key="1">
    <source>
        <dbReference type="EMBL" id="RUS87070.1"/>
    </source>
</evidence>
<evidence type="ECO:0000313" key="2">
    <source>
        <dbReference type="Proteomes" id="UP000271974"/>
    </source>
</evidence>
<keyword evidence="2" id="KW-1185">Reference proteome</keyword>
<dbReference type="EMBL" id="RQTK01000120">
    <property type="protein sequence ID" value="RUS87070.1"/>
    <property type="molecule type" value="Genomic_DNA"/>
</dbReference>
<accession>A0A3S1AAW9</accession>
<dbReference type="AlphaFoldDB" id="A0A3S1AAW9"/>
<gene>
    <name evidence="1" type="ORF">EGW08_005146</name>
</gene>
<reference evidence="1 2" key="1">
    <citation type="submission" date="2019-01" db="EMBL/GenBank/DDBJ databases">
        <title>A draft genome assembly of the solar-powered sea slug Elysia chlorotica.</title>
        <authorList>
            <person name="Cai H."/>
            <person name="Li Q."/>
            <person name="Fang X."/>
            <person name="Li J."/>
            <person name="Curtis N.E."/>
            <person name="Altenburger A."/>
            <person name="Shibata T."/>
            <person name="Feng M."/>
            <person name="Maeda T."/>
            <person name="Schwartz J.A."/>
            <person name="Shigenobu S."/>
            <person name="Lundholm N."/>
            <person name="Nishiyama T."/>
            <person name="Yang H."/>
            <person name="Hasebe M."/>
            <person name="Li S."/>
            <person name="Pierce S.K."/>
            <person name="Wang J."/>
        </authorList>
    </citation>
    <scope>NUCLEOTIDE SEQUENCE [LARGE SCALE GENOMIC DNA]</scope>
    <source>
        <strain evidence="1">EC2010</strain>
        <tissue evidence="1">Whole organism of an adult</tissue>
    </source>
</reference>
<sequence>MGQTKHSSERDELKKNKAQLNSPYISINVETIGYNLSPQPPTFTHKHKVTLVNGKVCAPKYVNVFLRKPVGDCEHTHTNIMLMIINITVHKRISQEPIEEYIEYIHGTQ</sequence>
<protein>
    <submittedName>
        <fullName evidence="1">Uncharacterized protein</fullName>
    </submittedName>
</protein>
<dbReference type="Proteomes" id="UP000271974">
    <property type="component" value="Unassembled WGS sequence"/>
</dbReference>
<comment type="caution">
    <text evidence="1">The sequence shown here is derived from an EMBL/GenBank/DDBJ whole genome shotgun (WGS) entry which is preliminary data.</text>
</comment>
<proteinExistence type="predicted"/>
<name>A0A3S1AAW9_ELYCH</name>